<dbReference type="Pfam" id="PF17994">
    <property type="entry name" value="Glft2_N"/>
    <property type="match status" value="1"/>
</dbReference>
<dbReference type="RefSeq" id="WP_345186488.1">
    <property type="nucleotide sequence ID" value="NZ_BAABGP010000013.1"/>
</dbReference>
<evidence type="ECO:0000256" key="3">
    <source>
        <dbReference type="ARBA" id="ARBA00022676"/>
    </source>
</evidence>
<evidence type="ECO:0000256" key="1">
    <source>
        <dbReference type="ARBA" id="ARBA00004776"/>
    </source>
</evidence>
<organism evidence="7 8">
    <name type="scientific">Microbacterium panaciterrae</name>
    <dbReference type="NCBI Taxonomy" id="985759"/>
    <lineage>
        <taxon>Bacteria</taxon>
        <taxon>Bacillati</taxon>
        <taxon>Actinomycetota</taxon>
        <taxon>Actinomycetes</taxon>
        <taxon>Micrococcales</taxon>
        <taxon>Microbacteriaceae</taxon>
        <taxon>Microbacterium</taxon>
    </lineage>
</organism>
<evidence type="ECO:0000256" key="2">
    <source>
        <dbReference type="ARBA" id="ARBA00006739"/>
    </source>
</evidence>
<dbReference type="Pfam" id="PF19320">
    <property type="entry name" value="GlfT2_domain3"/>
    <property type="match status" value="1"/>
</dbReference>
<dbReference type="InterPro" id="IPR045699">
    <property type="entry name" value="GlfT2_C"/>
</dbReference>
<dbReference type="PANTHER" id="PTHR43179:SF12">
    <property type="entry name" value="GALACTOFURANOSYLTRANSFERASE GLFT2"/>
    <property type="match status" value="1"/>
</dbReference>
<dbReference type="Gene3D" id="3.90.550.60">
    <property type="match status" value="1"/>
</dbReference>
<protein>
    <submittedName>
        <fullName evidence="7">Glycosyltransferase</fullName>
    </submittedName>
</protein>
<feature type="domain" description="Galactofuranosyltransferase-2 C-terminal" evidence="6">
    <location>
        <begin position="412"/>
        <end position="598"/>
    </location>
</feature>
<keyword evidence="4" id="KW-0808">Transferase</keyword>
<reference evidence="8" key="1">
    <citation type="journal article" date="2019" name="Int. J. Syst. Evol. Microbiol.">
        <title>The Global Catalogue of Microorganisms (GCM) 10K type strain sequencing project: providing services to taxonomists for standard genome sequencing and annotation.</title>
        <authorList>
            <consortium name="The Broad Institute Genomics Platform"/>
            <consortium name="The Broad Institute Genome Sequencing Center for Infectious Disease"/>
            <person name="Wu L."/>
            <person name="Ma J."/>
        </authorList>
    </citation>
    <scope>NUCLEOTIDE SEQUENCE [LARGE SCALE GENOMIC DNA]</scope>
    <source>
        <strain evidence="8">JCM 17839</strain>
    </source>
</reference>
<dbReference type="PANTHER" id="PTHR43179">
    <property type="entry name" value="RHAMNOSYLTRANSFERASE WBBL"/>
    <property type="match status" value="1"/>
</dbReference>
<feature type="domain" description="Galactofuranosyltransferase GlfT2 N-terminal" evidence="5">
    <location>
        <begin position="11"/>
        <end position="140"/>
    </location>
</feature>
<evidence type="ECO:0000259" key="5">
    <source>
        <dbReference type="Pfam" id="PF17994"/>
    </source>
</evidence>
<evidence type="ECO:0000259" key="6">
    <source>
        <dbReference type="Pfam" id="PF19320"/>
    </source>
</evidence>
<proteinExistence type="inferred from homology"/>
<name>A0ABP8PCS8_9MICO</name>
<evidence type="ECO:0000256" key="4">
    <source>
        <dbReference type="ARBA" id="ARBA00022679"/>
    </source>
</evidence>
<keyword evidence="8" id="KW-1185">Reference proteome</keyword>
<evidence type="ECO:0000313" key="7">
    <source>
        <dbReference type="EMBL" id="GAA4485326.1"/>
    </source>
</evidence>
<dbReference type="InterPro" id="IPR029044">
    <property type="entry name" value="Nucleotide-diphossugar_trans"/>
</dbReference>
<dbReference type="InterPro" id="IPR040492">
    <property type="entry name" value="GlfT2_N"/>
</dbReference>
<comment type="caution">
    <text evidence="7">The sequence shown here is derived from an EMBL/GenBank/DDBJ whole genome shotgun (WGS) entry which is preliminary data.</text>
</comment>
<gene>
    <name evidence="7" type="ORF">GCM10023171_19560</name>
</gene>
<comment type="pathway">
    <text evidence="1">Cell wall biogenesis; cell wall polysaccharide biosynthesis.</text>
</comment>
<dbReference type="SUPFAM" id="SSF53448">
    <property type="entry name" value="Nucleotide-diphospho-sugar transferases"/>
    <property type="match status" value="1"/>
</dbReference>
<accession>A0ABP8PCS8</accession>
<sequence length="609" mass="66822">MAAELRSLVAQRIVLPQGGIGLDAVALYVRGGAEIDGRRSFRVPAGSTASFATYFNAFPAAVWASVVGIDRAVLRLHAEGEGIHRLRAVTADGVVSTLAEGRDSGTLSLATGPFRDGVAWVWLESTAADQPVRVSDAEWRIEARTRGVRIAVSITTMNRVDDCALLLAALGDHELAGVLDGVVVVDQGSDPIAPHTPGPVLSNGVALRVIEQENLGGSGGFSRGMVEALDTAATHTLLLDDDVRIEPESIRRLHALAAAAVDEPLLGAQMLSMLDPTVLHSMGEQMDRRRMWWHGTEPELSAADLSRLPIETTPALRRFRPVDFNGWWMCLIPMSVIRRVGASLPYFIKWDDAEYGLRAAEAGHRTVTVPGTALWHVPWTSKDDGLDWQAYFQLRNRIVTALVHERRPRRVLSSTWTQDLNHLLCLQYGSARLRNTALQDVLSGPEHLFDTLRDGRSRAQRILAESGQAVRADEGRPRVEAGAALGAPPRGAAAQLRRLARVLLHQLAPVGRTSSRPAAVSRASGKWWQLGLMDEAELRSATGAGYFLLRRSRREAWHLFRRSAWLRARLWLGWRTLARRYRSAAPELAGAESWRRFYAGGARTDAQGS</sequence>
<evidence type="ECO:0000313" key="8">
    <source>
        <dbReference type="Proteomes" id="UP001500731"/>
    </source>
</evidence>
<dbReference type="Pfam" id="PF13641">
    <property type="entry name" value="Glyco_tranf_2_3"/>
    <property type="match status" value="1"/>
</dbReference>
<dbReference type="EMBL" id="BAABGP010000013">
    <property type="protein sequence ID" value="GAA4485326.1"/>
    <property type="molecule type" value="Genomic_DNA"/>
</dbReference>
<comment type="similarity">
    <text evidence="2">Belongs to the glycosyltransferase 2 family.</text>
</comment>
<dbReference type="Proteomes" id="UP001500731">
    <property type="component" value="Unassembled WGS sequence"/>
</dbReference>
<keyword evidence="3" id="KW-0328">Glycosyltransferase</keyword>